<protein>
    <recommendedName>
        <fullName evidence="2">non-specific serine/threonine protein kinase</fullName>
        <ecNumber evidence="2">2.7.11.1</ecNumber>
    </recommendedName>
</protein>
<comment type="catalytic activity">
    <reaction evidence="11">
        <text>L-seryl-[protein] + ATP = O-phospho-L-seryl-[protein] + ADP + H(+)</text>
        <dbReference type="Rhea" id="RHEA:17989"/>
        <dbReference type="Rhea" id="RHEA-COMP:9863"/>
        <dbReference type="Rhea" id="RHEA-COMP:11604"/>
        <dbReference type="ChEBI" id="CHEBI:15378"/>
        <dbReference type="ChEBI" id="CHEBI:29999"/>
        <dbReference type="ChEBI" id="CHEBI:30616"/>
        <dbReference type="ChEBI" id="CHEBI:83421"/>
        <dbReference type="ChEBI" id="CHEBI:456216"/>
        <dbReference type="EC" id="2.7.11.1"/>
    </reaction>
</comment>
<proteinExistence type="inferred from homology"/>
<keyword evidence="8" id="KW-0067">ATP-binding</keyword>
<dbReference type="InterPro" id="IPR011009">
    <property type="entry name" value="Kinase-like_dom_sf"/>
</dbReference>
<dbReference type="InterPro" id="IPR018935">
    <property type="entry name" value="RIO_kinase_CS"/>
</dbReference>
<dbReference type="PANTHER" id="PTHR45723">
    <property type="entry name" value="SERINE/THREONINE-PROTEIN KINASE RIO1"/>
    <property type="match status" value="1"/>
</dbReference>
<dbReference type="GO" id="GO:0004674">
    <property type="term" value="F:protein serine/threonine kinase activity"/>
    <property type="evidence" value="ECO:0007669"/>
    <property type="project" value="UniProtKB-KW"/>
</dbReference>
<dbReference type="EC" id="2.7.11.1" evidence="2"/>
<dbReference type="Gene3D" id="3.30.200.20">
    <property type="entry name" value="Phosphorylase Kinase, domain 1"/>
    <property type="match status" value="1"/>
</dbReference>
<evidence type="ECO:0000256" key="4">
    <source>
        <dbReference type="ARBA" id="ARBA00022679"/>
    </source>
</evidence>
<name>A0A3G1A702_9CREN</name>
<dbReference type="GO" id="GO:0106310">
    <property type="term" value="F:protein serine kinase activity"/>
    <property type="evidence" value="ECO:0007669"/>
    <property type="project" value="RHEA"/>
</dbReference>
<keyword evidence="4 13" id="KW-0808">Transferase</keyword>
<keyword evidence="3" id="KW-0723">Serine/threonine-protein kinase</keyword>
<dbReference type="RefSeq" id="WP_020962374.1">
    <property type="nucleotide sequence ID" value="NZ_CP007493.1"/>
</dbReference>
<dbReference type="Pfam" id="PF01163">
    <property type="entry name" value="RIO1"/>
    <property type="match status" value="1"/>
</dbReference>
<dbReference type="InterPro" id="IPR000687">
    <property type="entry name" value="RIO_kinase"/>
</dbReference>
<dbReference type="InterPro" id="IPR018934">
    <property type="entry name" value="RIO_dom"/>
</dbReference>
<dbReference type="GO" id="GO:0046872">
    <property type="term" value="F:metal ion binding"/>
    <property type="evidence" value="ECO:0007669"/>
    <property type="project" value="UniProtKB-KW"/>
</dbReference>
<dbReference type="GeneID" id="16573351"/>
<dbReference type="Proteomes" id="UP000266720">
    <property type="component" value="Chromosome"/>
</dbReference>
<evidence type="ECO:0000256" key="10">
    <source>
        <dbReference type="ARBA" id="ARBA00047899"/>
    </source>
</evidence>
<evidence type="ECO:0000259" key="12">
    <source>
        <dbReference type="PROSITE" id="PS50011"/>
    </source>
</evidence>
<evidence type="ECO:0000256" key="2">
    <source>
        <dbReference type="ARBA" id="ARBA00012513"/>
    </source>
</evidence>
<dbReference type="CDD" id="cd05145">
    <property type="entry name" value="RIO1_like"/>
    <property type="match status" value="1"/>
</dbReference>
<dbReference type="SUPFAM" id="SSF56112">
    <property type="entry name" value="Protein kinase-like (PK-like)"/>
    <property type="match status" value="1"/>
</dbReference>
<keyword evidence="7 13" id="KW-0418">Kinase</keyword>
<evidence type="ECO:0000256" key="11">
    <source>
        <dbReference type="ARBA" id="ARBA00048679"/>
    </source>
</evidence>
<evidence type="ECO:0000313" key="14">
    <source>
        <dbReference type="Proteomes" id="UP000266720"/>
    </source>
</evidence>
<evidence type="ECO:0000256" key="3">
    <source>
        <dbReference type="ARBA" id="ARBA00022527"/>
    </source>
</evidence>
<keyword evidence="5" id="KW-0479">Metal-binding</keyword>
<evidence type="ECO:0000256" key="8">
    <source>
        <dbReference type="ARBA" id="ARBA00022840"/>
    </source>
</evidence>
<reference evidence="14" key="1">
    <citation type="book" date="2010" name="EXTREMOPHILES" publisher="0:0-0">
        <title>Complete genome sequences of ten hyperthermophilic archaea reveal their metabolic capabilities and possible ecological roles.</title>
        <editorList>
            <person name="?"/>
        </editorList>
        <authorList>
            <person name="Ravin N.V."/>
            <person name="Mardanov A.V."/>
            <person name="Bonch-Osmolovskaya E.A."/>
            <person name="Skryabin K.G."/>
        </authorList>
    </citation>
    <scope>NUCLEOTIDE SEQUENCE [LARGE SCALE GENOMIC DNA]</scope>
    <source>
        <strain evidence="14">1505</strain>
    </source>
</reference>
<comment type="catalytic activity">
    <reaction evidence="10">
        <text>L-threonyl-[protein] + ATP = O-phospho-L-threonyl-[protein] + ADP + H(+)</text>
        <dbReference type="Rhea" id="RHEA:46608"/>
        <dbReference type="Rhea" id="RHEA-COMP:11060"/>
        <dbReference type="Rhea" id="RHEA-COMP:11605"/>
        <dbReference type="ChEBI" id="CHEBI:15378"/>
        <dbReference type="ChEBI" id="CHEBI:30013"/>
        <dbReference type="ChEBI" id="CHEBI:30616"/>
        <dbReference type="ChEBI" id="CHEBI:61977"/>
        <dbReference type="ChEBI" id="CHEBI:456216"/>
        <dbReference type="EC" id="2.7.11.1"/>
    </reaction>
</comment>
<dbReference type="InterPro" id="IPR000719">
    <property type="entry name" value="Prot_kinase_dom"/>
</dbReference>
<dbReference type="GeneID" id="25407178"/>
<evidence type="ECO:0000256" key="7">
    <source>
        <dbReference type="ARBA" id="ARBA00022777"/>
    </source>
</evidence>
<dbReference type="PROSITE" id="PS50011">
    <property type="entry name" value="PROTEIN_KINASE_DOM"/>
    <property type="match status" value="1"/>
</dbReference>
<evidence type="ECO:0000256" key="6">
    <source>
        <dbReference type="ARBA" id="ARBA00022741"/>
    </source>
</evidence>
<gene>
    <name evidence="13" type="ORF">TCARB_1764</name>
</gene>
<keyword evidence="6" id="KW-0547">Nucleotide-binding</keyword>
<dbReference type="PROSITE" id="PS01245">
    <property type="entry name" value="RIO1"/>
    <property type="match status" value="1"/>
</dbReference>
<dbReference type="AlphaFoldDB" id="A0A3G1A702"/>
<dbReference type="STRING" id="697581.TCARB_1764"/>
<dbReference type="Gene3D" id="1.10.510.10">
    <property type="entry name" value="Transferase(Phosphotransferase) domain 1"/>
    <property type="match status" value="1"/>
</dbReference>
<evidence type="ECO:0000256" key="1">
    <source>
        <dbReference type="ARBA" id="ARBA00009196"/>
    </source>
</evidence>
<sequence length="243" mass="27905">MSFKDSSVREVLEDVFDQKTVLAVVYLMNKGILSKLYGTVSTGKEARVYWGKGRNGEDLAVKIYLIVTAEFRRGRLKYIVGDPRFQGASLRGRELIYQWARKEYRNLKRAVSFGIPSPKPIAVHENILVMEFIGEDGVPAPLLKDTTLRDPEKSFRELKGIIEKMVLEAEIIHADLSEYNILVKENDELVIIDWGSAVLTSHPNAREFLLNDIRNVYRFFREELGVETGSPEDFYNYLAIRIK</sequence>
<dbReference type="GO" id="GO:0005524">
    <property type="term" value="F:ATP binding"/>
    <property type="evidence" value="ECO:0007669"/>
    <property type="project" value="UniProtKB-KW"/>
</dbReference>
<dbReference type="InterPro" id="IPR051272">
    <property type="entry name" value="RIO-type_Ser/Thr_kinase"/>
</dbReference>
<evidence type="ECO:0000256" key="9">
    <source>
        <dbReference type="ARBA" id="ARBA00022842"/>
    </source>
</evidence>
<comment type="similarity">
    <text evidence="1">Belongs to the protein kinase superfamily. RIO-type Ser/Thr kinase family.</text>
</comment>
<accession>A0A3G1A702</accession>
<feature type="domain" description="Protein kinase" evidence="12">
    <location>
        <begin position="34"/>
        <end position="243"/>
    </location>
</feature>
<keyword evidence="9" id="KW-0460">Magnesium</keyword>
<dbReference type="SMART" id="SM00090">
    <property type="entry name" value="RIO"/>
    <property type="match status" value="1"/>
</dbReference>
<evidence type="ECO:0000313" key="13">
    <source>
        <dbReference type="EMBL" id="AJB42800.1"/>
    </source>
</evidence>
<organism evidence="13 14">
    <name type="scientific">Thermofilum adornatum 1505</name>
    <dbReference type="NCBI Taxonomy" id="697581"/>
    <lineage>
        <taxon>Archaea</taxon>
        <taxon>Thermoproteota</taxon>
        <taxon>Thermoprotei</taxon>
        <taxon>Thermofilales</taxon>
        <taxon>Thermofilaceae</taxon>
        <taxon>Thermofilum</taxon>
    </lineage>
</organism>
<dbReference type="EMBL" id="CP007493">
    <property type="protein sequence ID" value="AJB42800.1"/>
    <property type="molecule type" value="Genomic_DNA"/>
</dbReference>
<dbReference type="KEGG" id="tcb:TCARB_1764"/>
<evidence type="ECO:0000256" key="5">
    <source>
        <dbReference type="ARBA" id="ARBA00022723"/>
    </source>
</evidence>